<dbReference type="SUPFAM" id="SSF53098">
    <property type="entry name" value="Ribonuclease H-like"/>
    <property type="match status" value="1"/>
</dbReference>
<feature type="compositionally biased region" description="Basic and acidic residues" evidence="1">
    <location>
        <begin position="361"/>
        <end position="371"/>
    </location>
</feature>
<feature type="compositionally biased region" description="Pro residues" evidence="1">
    <location>
        <begin position="1269"/>
        <end position="1289"/>
    </location>
</feature>
<keyword evidence="4" id="KW-1185">Reference proteome</keyword>
<gene>
    <name evidence="3" type="ORF">niasHS_001950</name>
</gene>
<feature type="compositionally biased region" description="Pro residues" evidence="1">
    <location>
        <begin position="1111"/>
        <end position="1167"/>
    </location>
</feature>
<feature type="compositionally biased region" description="Polar residues" evidence="1">
    <location>
        <begin position="1253"/>
        <end position="1267"/>
    </location>
</feature>
<organism evidence="3 4">
    <name type="scientific">Heterodera schachtii</name>
    <name type="common">Sugarbeet cyst nematode worm</name>
    <name type="synonym">Tylenchus schachtii</name>
    <dbReference type="NCBI Taxonomy" id="97005"/>
    <lineage>
        <taxon>Eukaryota</taxon>
        <taxon>Metazoa</taxon>
        <taxon>Ecdysozoa</taxon>
        <taxon>Nematoda</taxon>
        <taxon>Chromadorea</taxon>
        <taxon>Rhabditida</taxon>
        <taxon>Tylenchina</taxon>
        <taxon>Tylenchomorpha</taxon>
        <taxon>Tylenchoidea</taxon>
        <taxon>Heteroderidae</taxon>
        <taxon>Heteroderinae</taxon>
        <taxon>Heterodera</taxon>
    </lineage>
</organism>
<feature type="compositionally biased region" description="Basic and acidic residues" evidence="1">
    <location>
        <begin position="283"/>
        <end position="310"/>
    </location>
</feature>
<feature type="compositionally biased region" description="Basic residues" evidence="1">
    <location>
        <begin position="252"/>
        <end position="263"/>
    </location>
</feature>
<feature type="compositionally biased region" description="Pro residues" evidence="1">
    <location>
        <begin position="264"/>
        <end position="280"/>
    </location>
</feature>
<dbReference type="EMBL" id="JBICCN010000037">
    <property type="protein sequence ID" value="KAL3100024.1"/>
    <property type="molecule type" value="Genomic_DNA"/>
</dbReference>
<proteinExistence type="predicted"/>
<feature type="compositionally biased region" description="Pro residues" evidence="1">
    <location>
        <begin position="1061"/>
        <end position="1097"/>
    </location>
</feature>
<dbReference type="InterPro" id="IPR012337">
    <property type="entry name" value="RNaseH-like_sf"/>
</dbReference>
<feature type="region of interest" description="Disordered" evidence="1">
    <location>
        <begin position="59"/>
        <end position="173"/>
    </location>
</feature>
<protein>
    <recommendedName>
        <fullName evidence="2">Integrase catalytic domain-containing protein</fullName>
    </recommendedName>
</protein>
<dbReference type="Pfam" id="PF00665">
    <property type="entry name" value="rve"/>
    <property type="match status" value="1"/>
</dbReference>
<dbReference type="InterPro" id="IPR036397">
    <property type="entry name" value="RNaseH_sf"/>
</dbReference>
<dbReference type="PROSITE" id="PS50994">
    <property type="entry name" value="INTEGRASE"/>
    <property type="match status" value="1"/>
</dbReference>
<feature type="compositionally biased region" description="Polar residues" evidence="1">
    <location>
        <begin position="965"/>
        <end position="976"/>
    </location>
</feature>
<feature type="compositionally biased region" description="Pro residues" evidence="1">
    <location>
        <begin position="1041"/>
        <end position="1050"/>
    </location>
</feature>
<evidence type="ECO:0000259" key="2">
    <source>
        <dbReference type="PROSITE" id="PS50994"/>
    </source>
</evidence>
<feature type="compositionally biased region" description="Basic and acidic residues" evidence="1">
    <location>
        <begin position="151"/>
        <end position="173"/>
    </location>
</feature>
<sequence>MSNTGDLNLDAVRHDLDHARTERTHPSTKNVHYNQQLRRYLKMRRELEDRPSKVELTKGISVLLRKGGEDEDGEVVDTPPRPPAPPPPPPAPGRRPRRGPSPPAPPPPPPPAGRRSRPPPIPPAPAPYPPASPPPRPERPPRPSRAAAPSRRGDSRLEQWHKRRSDIQRQRPIVRDLLAEAAAAPLPESDDDYDYMLESGFALPAPSQYYGDLPALPDNADEIEEMDTAQRRIATRRKLKKDEAEDDDDALHHKKYRIYHRSPPRLPSPPRVKPKPPPRQPTTKREQQKPKKLELKPPKIEPKFEPDSRPKVATPQSKKEPEFQLDPRPSTSRQAGYIPSPAPKILPKHEPAKRPMPYRIPKKEPKSKEKPQTQQQQLPPPAAVVEEMPYVPPPRRGTKRHYPVNDDEDQVRIRKRVRQPRRVRVQYSPEPGPSTSAQSDEQLQQQQRELFAIPSNKLTKTQRIERLYIKCNHYADRMGVRGNTINTPNGKPLAHSNLRMAINPTKETVTEQNHSDGTDNQEGISPEKMELINSTLDKMYNDPSSPAAFAGVTALWKEARKTIKHLRKKDVQHYLDGHRTYTLMRPRRVHFPRAKTVAAGFMTDVQVDLADFQALSRHNRGHRYLLVAVDVLSKRLFVVPLKNKRAEEMLDAFKQLIDQMPMVPHRIFSDKGTEFKNRLIKEFFEEHEIEKHEPVHSSVKASVAERAIRNVKQRLYRYFAEKETLNWVDAVQKIVDGINSSPSRVHGMRPIDVDFSNAQKVWKRMYHRQPSLTGRKRRPRFHKDEFVRMSREKGQFEKGYLPNYGDEILEIDEVLKAVRPIRYKLRDEHGEKFKGSFYEQELARPNKFRVRLPKPLHFNGSWVCGLHSISYPYSWSTIGTLDDQWIDIHFTDRRASDEDRQRVIRVPVPRASHSKVEQLRDFLTVTLRNHSGAKLLPLPREVEENRNRTKPLGSPPPLKREKRAQSSPVINESGKQLASPLLYDGKDQGGIDESPPHHEEDEEGTIEESPPHHEEEEGAIEESPPHYDETAKETAKTPVTPKVPTPPPVISPAKPTIVKTPVPPSDTKPAPPTTVKPPVTVPPPITKPITPAPPPVTKPKTEPTPTVQPTTTPPPSTKPTTLPPPTEKPKTVPPPIVPPTTTPPPSTQPTTIPPPTAKPTTPVPPLPAIKKVPSPSVKPTISAPPAQLKSSTLSPKSKAPILPSPVSLSAKTIPKSQSSPSPPAESPPHFEEETTPVKPPVKPTITAPPAQLKSPSESQVKPQQLSKPSAPPSGTPPRFPTAILPPPPTSAAQIDPSRLIHTLAPPRIFFRTPPANVDPLTYVPNSVLILYEINIERFKVVFNEEIISHLSFSPQLGYVLGFENPQHVVSNEVAKYGYDLRGGISSFAVYSKGLTENIIIGNSLSSLLRVVSISGAIPGEYTEKIYDSPIFARVLPREINEIEIELRTMDKGRLVPFAYGTTMVVLIFKKYDEYVQYGSGLDKDEFDYFRGSSPFQRGYGIQRGAGVGDVFRGLWRFFLPILRRVGTTVGSEALSTGQRVLERRGKARNRYRTR</sequence>
<accession>A0ABD2KB84</accession>
<name>A0ABD2KB84_HETSC</name>
<dbReference type="Gene3D" id="3.30.420.10">
    <property type="entry name" value="Ribonuclease H-like superfamily/Ribonuclease H"/>
    <property type="match status" value="1"/>
</dbReference>
<reference evidence="3 4" key="1">
    <citation type="submission" date="2024-10" db="EMBL/GenBank/DDBJ databases">
        <authorList>
            <person name="Kim D."/>
        </authorList>
    </citation>
    <scope>NUCLEOTIDE SEQUENCE [LARGE SCALE GENOMIC DNA]</scope>
    <source>
        <strain evidence="3">Taebaek</strain>
    </source>
</reference>
<feature type="compositionally biased region" description="Basic and acidic residues" evidence="1">
    <location>
        <begin position="1023"/>
        <end position="1035"/>
    </location>
</feature>
<comment type="caution">
    <text evidence="3">The sequence shown here is derived from an EMBL/GenBank/DDBJ whole genome shotgun (WGS) entry which is preliminary data.</text>
</comment>
<feature type="compositionally biased region" description="Pro residues" evidence="1">
    <location>
        <begin position="79"/>
        <end position="135"/>
    </location>
</feature>
<feature type="domain" description="Integrase catalytic" evidence="2">
    <location>
        <begin position="588"/>
        <end position="758"/>
    </location>
</feature>
<feature type="region of interest" description="Disordered" evidence="1">
    <location>
        <begin position="213"/>
        <end position="445"/>
    </location>
</feature>
<dbReference type="PANTHER" id="PTHR46585:SF1">
    <property type="entry name" value="CHROMO DOMAIN-CONTAINING PROTEIN"/>
    <property type="match status" value="1"/>
</dbReference>
<dbReference type="Proteomes" id="UP001620645">
    <property type="component" value="Unassembled WGS sequence"/>
</dbReference>
<dbReference type="PANTHER" id="PTHR46585">
    <property type="entry name" value="INTEGRASE CORE DOMAIN CONTAINING PROTEIN"/>
    <property type="match status" value="1"/>
</dbReference>
<evidence type="ECO:0000256" key="1">
    <source>
        <dbReference type="SAM" id="MobiDB-lite"/>
    </source>
</evidence>
<evidence type="ECO:0000313" key="3">
    <source>
        <dbReference type="EMBL" id="KAL3100024.1"/>
    </source>
</evidence>
<feature type="compositionally biased region" description="Basic residues" evidence="1">
    <location>
        <begin position="413"/>
        <end position="424"/>
    </location>
</feature>
<dbReference type="InterPro" id="IPR001584">
    <property type="entry name" value="Integrase_cat-core"/>
</dbReference>
<evidence type="ECO:0000313" key="4">
    <source>
        <dbReference type="Proteomes" id="UP001620645"/>
    </source>
</evidence>
<feature type="region of interest" description="Disordered" evidence="1">
    <location>
        <begin position="936"/>
        <end position="1291"/>
    </location>
</feature>
<feature type="compositionally biased region" description="Basic and acidic residues" evidence="1">
    <location>
        <begin position="984"/>
        <end position="999"/>
    </location>
</feature>